<proteinExistence type="predicted"/>
<gene>
    <name evidence="2" type="ORF">Tci_596889</name>
</gene>
<dbReference type="Gene3D" id="2.60.120.330">
    <property type="entry name" value="B-lactam Antibiotic, Isopenicillin N Synthase, Chain"/>
    <property type="match status" value="1"/>
</dbReference>
<organism evidence="2">
    <name type="scientific">Tanacetum cinerariifolium</name>
    <name type="common">Dalmatian daisy</name>
    <name type="synonym">Chrysanthemum cinerariifolium</name>
    <dbReference type="NCBI Taxonomy" id="118510"/>
    <lineage>
        <taxon>Eukaryota</taxon>
        <taxon>Viridiplantae</taxon>
        <taxon>Streptophyta</taxon>
        <taxon>Embryophyta</taxon>
        <taxon>Tracheophyta</taxon>
        <taxon>Spermatophyta</taxon>
        <taxon>Magnoliopsida</taxon>
        <taxon>eudicotyledons</taxon>
        <taxon>Gunneridae</taxon>
        <taxon>Pentapetalae</taxon>
        <taxon>asterids</taxon>
        <taxon>campanulids</taxon>
        <taxon>Asterales</taxon>
        <taxon>Asteraceae</taxon>
        <taxon>Asteroideae</taxon>
        <taxon>Anthemideae</taxon>
        <taxon>Anthemidinae</taxon>
        <taxon>Tanacetum</taxon>
    </lineage>
</organism>
<dbReference type="AlphaFoldDB" id="A0A699JCE4"/>
<dbReference type="EMBL" id="BKCJ010392371">
    <property type="protein sequence ID" value="GFA24917.1"/>
    <property type="molecule type" value="Genomic_DNA"/>
</dbReference>
<dbReference type="Pfam" id="PF03171">
    <property type="entry name" value="2OG-FeII_Oxy"/>
    <property type="match status" value="1"/>
</dbReference>
<evidence type="ECO:0000259" key="1">
    <source>
        <dbReference type="Pfam" id="PF03171"/>
    </source>
</evidence>
<dbReference type="InterPro" id="IPR044861">
    <property type="entry name" value="IPNS-like_FE2OG_OXY"/>
</dbReference>
<dbReference type="SUPFAM" id="SSF51197">
    <property type="entry name" value="Clavaminate synthase-like"/>
    <property type="match status" value="1"/>
</dbReference>
<dbReference type="InterPro" id="IPR027443">
    <property type="entry name" value="IPNS-like_sf"/>
</dbReference>
<protein>
    <submittedName>
        <fullName evidence="2">2-oxoglutarate (2OG) and Fe(II)-dependent oxygenase superfamily protein</fullName>
    </submittedName>
</protein>
<sequence>AFIFNLGDMVKRWTNCIFRSTLHQVMPIGKERYSVVHPN</sequence>
<name>A0A699JCE4_TANCI</name>
<reference evidence="2" key="1">
    <citation type="journal article" date="2019" name="Sci. Rep.">
        <title>Draft genome of Tanacetum cinerariifolium, the natural source of mosquito coil.</title>
        <authorList>
            <person name="Yamashiro T."/>
            <person name="Shiraishi A."/>
            <person name="Satake H."/>
            <person name="Nakayama K."/>
        </authorList>
    </citation>
    <scope>NUCLEOTIDE SEQUENCE</scope>
</reference>
<evidence type="ECO:0000313" key="2">
    <source>
        <dbReference type="EMBL" id="GFA24917.1"/>
    </source>
</evidence>
<feature type="domain" description="Isopenicillin N synthase-like Fe(2+) 2OG dioxygenase" evidence="1">
    <location>
        <begin position="1"/>
        <end position="36"/>
    </location>
</feature>
<feature type="non-terminal residue" evidence="2">
    <location>
        <position position="1"/>
    </location>
</feature>
<comment type="caution">
    <text evidence="2">The sequence shown here is derived from an EMBL/GenBank/DDBJ whole genome shotgun (WGS) entry which is preliminary data.</text>
</comment>
<accession>A0A699JCE4</accession>